<name>I3IPB9_9BACT</name>
<reference evidence="7 8" key="1">
    <citation type="journal article" date="2012" name="FEBS Lett.">
        <title>Anammox organism KSU-1 expresses a NirK-type copper-containing nitrite reductase instead of a NirS-type with cytochrome cd1.</title>
        <authorList>
            <person name="Hira D."/>
            <person name="Toh H."/>
            <person name="Migita C.T."/>
            <person name="Okubo H."/>
            <person name="Nishiyama T."/>
            <person name="Hattori M."/>
            <person name="Furukawa K."/>
            <person name="Fujii T."/>
        </authorList>
    </citation>
    <scope>NUCLEOTIDE SEQUENCE [LARGE SCALE GENOMIC DNA]</scope>
</reference>
<evidence type="ECO:0000256" key="5">
    <source>
        <dbReference type="ARBA" id="ARBA00023014"/>
    </source>
</evidence>
<evidence type="ECO:0000256" key="1">
    <source>
        <dbReference type="ARBA" id="ARBA00001966"/>
    </source>
</evidence>
<dbReference type="GO" id="GO:0051536">
    <property type="term" value="F:iron-sulfur cluster binding"/>
    <property type="evidence" value="ECO:0007669"/>
    <property type="project" value="UniProtKB-KW"/>
</dbReference>
<dbReference type="GO" id="GO:0046872">
    <property type="term" value="F:metal ion binding"/>
    <property type="evidence" value="ECO:0007669"/>
    <property type="project" value="UniProtKB-KW"/>
</dbReference>
<evidence type="ECO:0000313" key="7">
    <source>
        <dbReference type="EMBL" id="GAB63564.1"/>
    </source>
</evidence>
<keyword evidence="8" id="KW-1185">Reference proteome</keyword>
<dbReference type="Pfam" id="PF04055">
    <property type="entry name" value="Radical_SAM"/>
    <property type="match status" value="1"/>
</dbReference>
<dbReference type="Gene3D" id="3.80.30.20">
    <property type="entry name" value="tm_1862 like domain"/>
    <property type="match status" value="1"/>
</dbReference>
<accession>I3IPB9</accession>
<dbReference type="InterPro" id="IPR007197">
    <property type="entry name" value="rSAM"/>
</dbReference>
<dbReference type="PROSITE" id="PS51918">
    <property type="entry name" value="RADICAL_SAM"/>
    <property type="match status" value="1"/>
</dbReference>
<evidence type="ECO:0000259" key="6">
    <source>
        <dbReference type="PROSITE" id="PS51918"/>
    </source>
</evidence>
<dbReference type="OrthoDB" id="9801659at2"/>
<sequence>MNSFQTALLFPPVWYYPNTPAEVAYLAAYLRTKGIEPYVRDLSIEMFDLILDDDWLKNIYHRLLQEWQSLDAKNHLSQQEQARYHALTPVAITGKYVVEEVNRAKNVMRDPACFYNYRSYWHARQVLEQACTLISTAFAPTRITLFNYQMQYDERSFRQVLQAIQATKEHPFLSILYSRWLPDILEKEFDLIGLNVTHPDQIIPALTLAHVLKKEGSKAHITVFGCLEDQFSFTHILDCLETGDASPLFSLIDSIIVYECERPFTRLAEVLASGKNLDDVPNLAYWNNGKMHVNPICEPEDIQALPAPSYKDFPLEKYFFPERVIDYLISRSCYWGHCSFCSIGAPRRSYRCRKVNNVLDDLASIQTQTQARFFRFRDQILSPSYLSQFAQGILDRKLNIRWTCRARFESGFTVELLRKLRQAGCIAIWFGLESFSERLLNLVKKGTKRETIEKVLENCVQAGIKARLLTIVGLPTETEQEAHETRDFLIRHHKQIEDFSYTPFILFRQSDMAKNPAHYGITTLNYPDEGMLAYYLDYTTSSGMSPDEIQQVSQDIASELKKYFPSHFLIPTHRYLYMEHYGAGFTDAVSKEEEEPAIEGEFLEWRPKVPSWILYGTIHYNYDFIDEQQQARDKAPNASNKEAITDPLTPQEVLLVYNIETGERWQMEKDAAFLLASSDGKTTIRSIIEQASNIFNISMDESQQVCSDFFKEALGLKIIEFV</sequence>
<evidence type="ECO:0000256" key="2">
    <source>
        <dbReference type="ARBA" id="ARBA00022691"/>
    </source>
</evidence>
<dbReference type="SFLD" id="SFLDG01082">
    <property type="entry name" value="B12-binding_domain_containing"/>
    <property type="match status" value="1"/>
</dbReference>
<dbReference type="SUPFAM" id="SSF102114">
    <property type="entry name" value="Radical SAM enzymes"/>
    <property type="match status" value="1"/>
</dbReference>
<organism evidence="7 8">
    <name type="scientific">Candidatus Jettenia caeni</name>
    <dbReference type="NCBI Taxonomy" id="247490"/>
    <lineage>
        <taxon>Bacteria</taxon>
        <taxon>Pseudomonadati</taxon>
        <taxon>Planctomycetota</taxon>
        <taxon>Candidatus Brocadiia</taxon>
        <taxon>Candidatus Brocadiales</taxon>
        <taxon>Candidatus Brocadiaceae</taxon>
        <taxon>Candidatus Jettenia</taxon>
    </lineage>
</organism>
<dbReference type="InterPro" id="IPR006638">
    <property type="entry name" value="Elp3/MiaA/NifB-like_rSAM"/>
</dbReference>
<proteinExistence type="predicted"/>
<protein>
    <recommendedName>
        <fullName evidence="6">Radical SAM core domain-containing protein</fullName>
    </recommendedName>
</protein>
<dbReference type="SMART" id="SM00729">
    <property type="entry name" value="Elp3"/>
    <property type="match status" value="1"/>
</dbReference>
<keyword evidence="2" id="KW-0949">S-adenosyl-L-methionine</keyword>
<comment type="caution">
    <text evidence="7">The sequence shown here is derived from an EMBL/GenBank/DDBJ whole genome shotgun (WGS) entry which is preliminary data.</text>
</comment>
<dbReference type="PANTHER" id="PTHR43409">
    <property type="entry name" value="ANAEROBIC MAGNESIUM-PROTOPORPHYRIN IX MONOMETHYL ESTER CYCLASE-RELATED"/>
    <property type="match status" value="1"/>
</dbReference>
<evidence type="ECO:0000313" key="8">
    <source>
        <dbReference type="Proteomes" id="UP000002985"/>
    </source>
</evidence>
<evidence type="ECO:0000256" key="3">
    <source>
        <dbReference type="ARBA" id="ARBA00022723"/>
    </source>
</evidence>
<keyword evidence="4" id="KW-0408">Iron</keyword>
<dbReference type="PANTHER" id="PTHR43409:SF7">
    <property type="entry name" value="BLL1977 PROTEIN"/>
    <property type="match status" value="1"/>
</dbReference>
<dbReference type="SFLD" id="SFLDS00029">
    <property type="entry name" value="Radical_SAM"/>
    <property type="match status" value="1"/>
</dbReference>
<dbReference type="Proteomes" id="UP000002985">
    <property type="component" value="Unassembled WGS sequence"/>
</dbReference>
<keyword evidence="5" id="KW-0411">Iron-sulfur</keyword>
<dbReference type="GO" id="GO:0003824">
    <property type="term" value="F:catalytic activity"/>
    <property type="evidence" value="ECO:0007669"/>
    <property type="project" value="InterPro"/>
</dbReference>
<dbReference type="CDD" id="cd01335">
    <property type="entry name" value="Radical_SAM"/>
    <property type="match status" value="1"/>
</dbReference>
<dbReference type="STRING" id="247490.KSU1_D0255"/>
<dbReference type="EMBL" id="BAFH01000004">
    <property type="protein sequence ID" value="GAB63564.1"/>
    <property type="molecule type" value="Genomic_DNA"/>
</dbReference>
<evidence type="ECO:0000256" key="4">
    <source>
        <dbReference type="ARBA" id="ARBA00023004"/>
    </source>
</evidence>
<dbReference type="InterPro" id="IPR058240">
    <property type="entry name" value="rSAM_sf"/>
</dbReference>
<dbReference type="InterPro" id="IPR023404">
    <property type="entry name" value="rSAM_horseshoe"/>
</dbReference>
<gene>
    <name evidence="7" type="ORF">KSU1_D0255</name>
</gene>
<dbReference type="GO" id="GO:0005829">
    <property type="term" value="C:cytosol"/>
    <property type="evidence" value="ECO:0007669"/>
    <property type="project" value="TreeGrafter"/>
</dbReference>
<keyword evidence="3" id="KW-0479">Metal-binding</keyword>
<dbReference type="InterPro" id="IPR051198">
    <property type="entry name" value="BchE-like"/>
</dbReference>
<dbReference type="eggNOG" id="COG1032">
    <property type="taxonomic scope" value="Bacteria"/>
</dbReference>
<comment type="cofactor">
    <cofactor evidence="1">
        <name>[4Fe-4S] cluster</name>
        <dbReference type="ChEBI" id="CHEBI:49883"/>
    </cofactor>
</comment>
<dbReference type="AlphaFoldDB" id="I3IPB9"/>
<feature type="domain" description="Radical SAM core" evidence="6">
    <location>
        <begin position="319"/>
        <end position="559"/>
    </location>
</feature>